<evidence type="ECO:0000313" key="2">
    <source>
        <dbReference type="EMBL" id="KAG2196471.1"/>
    </source>
</evidence>
<proteinExistence type="predicted"/>
<keyword evidence="3" id="KW-1185">Reference proteome</keyword>
<dbReference type="SUPFAM" id="SSF53067">
    <property type="entry name" value="Actin-like ATPase domain"/>
    <property type="match status" value="2"/>
</dbReference>
<dbReference type="Proteomes" id="UP000603453">
    <property type="component" value="Unassembled WGS sequence"/>
</dbReference>
<protein>
    <submittedName>
        <fullName evidence="2">Uncharacterized protein</fullName>
    </submittedName>
</protein>
<comment type="caution">
    <text evidence="2">The sequence shown here is derived from an EMBL/GenBank/DDBJ whole genome shotgun (WGS) entry which is preliminary data.</text>
</comment>
<dbReference type="EMBL" id="JAEPRD010000146">
    <property type="protein sequence ID" value="KAG2196471.1"/>
    <property type="molecule type" value="Genomic_DNA"/>
</dbReference>
<reference evidence="2" key="1">
    <citation type="submission" date="2020-12" db="EMBL/GenBank/DDBJ databases">
        <title>Metabolic potential, ecology and presence of endohyphal bacteria is reflected in genomic diversity of Mucoromycotina.</title>
        <authorList>
            <person name="Muszewska A."/>
            <person name="Okrasinska A."/>
            <person name="Steczkiewicz K."/>
            <person name="Drgas O."/>
            <person name="Orlowska M."/>
            <person name="Perlinska-Lenart U."/>
            <person name="Aleksandrzak-Piekarczyk T."/>
            <person name="Szatraj K."/>
            <person name="Zielenkiewicz U."/>
            <person name="Pilsyk S."/>
            <person name="Malc E."/>
            <person name="Mieczkowski P."/>
            <person name="Kruszewska J.S."/>
            <person name="Biernat P."/>
            <person name="Pawlowska J."/>
        </authorList>
    </citation>
    <scope>NUCLEOTIDE SEQUENCE</scope>
    <source>
        <strain evidence="2">WA0000017839</strain>
    </source>
</reference>
<gene>
    <name evidence="2" type="ORF">INT47_012672</name>
</gene>
<evidence type="ECO:0000313" key="3">
    <source>
        <dbReference type="Proteomes" id="UP000603453"/>
    </source>
</evidence>
<organism evidence="2 3">
    <name type="scientific">Mucor saturninus</name>
    <dbReference type="NCBI Taxonomy" id="64648"/>
    <lineage>
        <taxon>Eukaryota</taxon>
        <taxon>Fungi</taxon>
        <taxon>Fungi incertae sedis</taxon>
        <taxon>Mucoromycota</taxon>
        <taxon>Mucoromycotina</taxon>
        <taxon>Mucoromycetes</taxon>
        <taxon>Mucorales</taxon>
        <taxon>Mucorineae</taxon>
        <taxon>Mucoraceae</taxon>
        <taxon>Mucor</taxon>
    </lineage>
</organism>
<dbReference type="Gene3D" id="3.30.420.40">
    <property type="match status" value="1"/>
</dbReference>
<evidence type="ECO:0000256" key="1">
    <source>
        <dbReference type="SAM" id="MobiDB-lite"/>
    </source>
</evidence>
<feature type="compositionally biased region" description="Basic and acidic residues" evidence="1">
    <location>
        <begin position="745"/>
        <end position="757"/>
    </location>
</feature>
<dbReference type="AlphaFoldDB" id="A0A8H7QRR8"/>
<dbReference type="PANTHER" id="PTHR14187:SF5">
    <property type="entry name" value="HEAT SHOCK 70 KDA PROTEIN 12A"/>
    <property type="match status" value="1"/>
</dbReference>
<sequence length="1186" mass="135572">MAFRYDHYGLIVSIDFGTTFSGTCYAITGRMSPKELREAIYPNIIHVTDWPKQNDLQNKTPSINIYDRNFHLLHWGMSALNFIKSGQVKDGHRVIEKFKLQLPSSIAQKGAIHQTGNTSQHELLNMRATIDYFREIFDHTVNAMQNANMAQGENGSIKIEKENIRFVITVPAQWNDVQRAIMRNVAKEAGLISEEDHENRLLVINESLAATLYCERKPDLKKINESGDKNGFMGKGDKYMICDAGGGTVDLAVFESTGSGDEQDNASFRRCQLTADSGKKCGSVYLDLNMKKVLLDICFGADKKSWENNESKIKELESLITPLTDQFLTNKTLFGTKRSDFMPDCCREIIENYDPDESEDEEPCCGVCDFVKGRDEQYVNLDNFGDDTVFIISQGKILDKLRLVKGSGNEVITEEGVTVVDDNFQCEITLTYKYMREKVFDEVINNTIELLRRQIKKANGDITRTYLVGGFGGSPYLRKRILNEFPADSPLYIGNLIQDDRGDTAAMRGALIYGIDGSRREPQSDVVVAHYQNTNTSKYNTLVCIDIGYNGTSCSYRDLTIKEDTMTEIVNWPGLREESFMIPTAKETSDSKTLWGAQVTKTTNLDPELLIVPSELMSIVKSDFRSYLSEYIRLVFEHVHGVIKKANPNLADKNKYRYVITMENCYQFFNNKSEMRKIAQLAGIINEKDSFERLLLIRRDNAAAMHFEKTEFKDKKGHSNHFLQISVYHDTCHLSLHESTKISGYDNEKDTKVEDGASQKPSGRFRNVRSMRSATFVFNFVAKLVANLDSFVSTSVCISCKNPNSHDTYSPTYYSELREGFLKYMKDDLDFNNNDKTQIITITDAGCCKISITIYDLLEHVFRPATRDLASEINRFATQVDMARLFNFDKIFLSGFLIEAKKEAYDFLEKIILKNISEVMNIQGELILPSAENGKEALMGAAHYGNYPEDFTERVSRKSYVVQLKGYKPQDFDDDVKKSISQIRKEKKRSMKNDIYNEEASNALIDKSKTVRLYHQSSYNPSLKNEKFIRSPEDVTFLIHRGDKISEHNQMHGVSKRFYSEEECIVYATVFYSEDPILPENEVNFDLTNFHKIHQFEIYVKRDEDDPMTAARNSRLHFDVRIIPDNNEAKFEANVGSRLGNKIPEFRFRDEILVANIYSDEEQIKVGDLTISNEKNVENLKVSSQT</sequence>
<dbReference type="InterPro" id="IPR043129">
    <property type="entry name" value="ATPase_NBD"/>
</dbReference>
<dbReference type="OrthoDB" id="2258410at2759"/>
<accession>A0A8H7QRR8</accession>
<name>A0A8H7QRR8_9FUNG</name>
<feature type="region of interest" description="Disordered" evidence="1">
    <location>
        <begin position="745"/>
        <end position="764"/>
    </location>
</feature>
<dbReference type="PANTHER" id="PTHR14187">
    <property type="entry name" value="ALPHA KINASE/ELONGATION FACTOR 2 KINASE"/>
    <property type="match status" value="1"/>
</dbReference>